<dbReference type="Proteomes" id="UP000887580">
    <property type="component" value="Unplaced"/>
</dbReference>
<protein>
    <submittedName>
        <fullName evidence="2">Uncharacterized protein</fullName>
    </submittedName>
</protein>
<name>A0AC35G828_9BILA</name>
<reference evidence="2" key="1">
    <citation type="submission" date="2022-11" db="UniProtKB">
        <authorList>
            <consortium name="WormBaseParasite"/>
        </authorList>
    </citation>
    <scope>IDENTIFICATION</scope>
</reference>
<dbReference type="WBParaSite" id="PS1159_v2.g2655.t1">
    <property type="protein sequence ID" value="PS1159_v2.g2655.t1"/>
    <property type="gene ID" value="PS1159_v2.g2655"/>
</dbReference>
<accession>A0AC35G828</accession>
<sequence>MALTLTYDLVQTVKNTRFTYGEGQLLESVEECINDSSELYSNIHFALNDITVTMNQNNIEEKIQQLRKYETSLASLSSKMGNLKKQITGTNQKILESLDESKRKIEKYKDEKDELISQMKTLQNTISDSNQNLQQARNAYNAEKNNLEELKQKNRKCEDVQDGAAGGMLGGFTGALLGGAVTFICPPAGAAMIIGAGVAVVGSASVGLISITKLKNEEKKPHIFHTVLEFMTKLHIETRKWESGIDEILASYSWRSNQYESIRNQNRLNITFTEMMKKIMKKIDNETLAIPTKVNLSITYGSVVSKMPADDAHTSFMSLRNFFAELGKTQ</sequence>
<proteinExistence type="predicted"/>
<evidence type="ECO:0000313" key="1">
    <source>
        <dbReference type="Proteomes" id="UP000887580"/>
    </source>
</evidence>
<organism evidence="1 2">
    <name type="scientific">Panagrolaimus sp. PS1159</name>
    <dbReference type="NCBI Taxonomy" id="55785"/>
    <lineage>
        <taxon>Eukaryota</taxon>
        <taxon>Metazoa</taxon>
        <taxon>Ecdysozoa</taxon>
        <taxon>Nematoda</taxon>
        <taxon>Chromadorea</taxon>
        <taxon>Rhabditida</taxon>
        <taxon>Tylenchina</taxon>
        <taxon>Panagrolaimomorpha</taxon>
        <taxon>Panagrolaimoidea</taxon>
        <taxon>Panagrolaimidae</taxon>
        <taxon>Panagrolaimus</taxon>
    </lineage>
</organism>
<evidence type="ECO:0000313" key="2">
    <source>
        <dbReference type="WBParaSite" id="PS1159_v2.g2655.t1"/>
    </source>
</evidence>